<evidence type="ECO:0000256" key="15">
    <source>
        <dbReference type="ARBA" id="ARBA00037847"/>
    </source>
</evidence>
<feature type="transmembrane region" description="Helical" evidence="16">
    <location>
        <begin position="7"/>
        <end position="26"/>
    </location>
</feature>
<dbReference type="PANTHER" id="PTHR33445:SF1">
    <property type="entry name" value="ATP SYNTHASE SUBUNIT B"/>
    <property type="match status" value="1"/>
</dbReference>
<evidence type="ECO:0000313" key="20">
    <source>
        <dbReference type="Proteomes" id="UP000295135"/>
    </source>
</evidence>
<dbReference type="OrthoDB" id="9788020at2"/>
<comment type="similarity">
    <text evidence="1 16 17">Belongs to the ATPase B chain family.</text>
</comment>
<dbReference type="InterPro" id="IPR050059">
    <property type="entry name" value="ATP_synthase_B_chain"/>
</dbReference>
<keyword evidence="5 16" id="KW-0138">CF(0)</keyword>
<keyword evidence="20" id="KW-1185">Reference proteome</keyword>
<dbReference type="NCBIfam" id="NF004411">
    <property type="entry name" value="PRK05759.1-2"/>
    <property type="match status" value="1"/>
</dbReference>
<evidence type="ECO:0000256" key="6">
    <source>
        <dbReference type="ARBA" id="ARBA00022692"/>
    </source>
</evidence>
<dbReference type="InterPro" id="IPR002146">
    <property type="entry name" value="ATP_synth_b/b'su_bac/chlpt"/>
</dbReference>
<dbReference type="PANTHER" id="PTHR33445">
    <property type="entry name" value="ATP SYNTHASE SUBUNIT B', CHLOROPLASTIC"/>
    <property type="match status" value="1"/>
</dbReference>
<keyword evidence="3 16" id="KW-1003">Cell membrane</keyword>
<evidence type="ECO:0000256" key="1">
    <source>
        <dbReference type="ARBA" id="ARBA00005513"/>
    </source>
</evidence>
<comment type="function">
    <text evidence="12 16">F(1)F(0) ATP synthase produces ATP from ADP in the presence of a proton or sodium gradient. F-type ATPases consist of two structural domains, F(1) containing the extramembraneous catalytic core and F(0) containing the membrane proton channel, linked together by a central stalk and a peripheral stalk. During catalysis, ATP synthesis in the catalytic domain of F(1) is coupled via a rotary mechanism of the central stalk subunits to proton translocation.</text>
</comment>
<evidence type="ECO:0000256" key="18">
    <source>
        <dbReference type="SAM" id="Coils"/>
    </source>
</evidence>
<keyword evidence="18" id="KW-0175">Coiled coil</keyword>
<keyword evidence="11 16" id="KW-0066">ATP synthesis</keyword>
<evidence type="ECO:0000256" key="14">
    <source>
        <dbReference type="ARBA" id="ARBA00026054"/>
    </source>
</evidence>
<evidence type="ECO:0000256" key="8">
    <source>
        <dbReference type="ARBA" id="ARBA00022989"/>
    </source>
</evidence>
<gene>
    <name evidence="16" type="primary">atpF</name>
    <name evidence="19" type="ORF">EDC61_11444</name>
</gene>
<dbReference type="GO" id="GO:0005886">
    <property type="term" value="C:plasma membrane"/>
    <property type="evidence" value="ECO:0007669"/>
    <property type="project" value="UniProtKB-SubCell"/>
</dbReference>
<keyword evidence="4" id="KW-0997">Cell inner membrane</keyword>
<dbReference type="Proteomes" id="UP000295135">
    <property type="component" value="Unassembled WGS sequence"/>
</dbReference>
<dbReference type="RefSeq" id="WP_126463932.1">
    <property type="nucleotide sequence ID" value="NZ_AP018721.1"/>
</dbReference>
<evidence type="ECO:0000256" key="2">
    <source>
        <dbReference type="ARBA" id="ARBA00022448"/>
    </source>
</evidence>
<dbReference type="SUPFAM" id="SSF81573">
    <property type="entry name" value="F1F0 ATP synthase subunit B, membrane domain"/>
    <property type="match status" value="1"/>
</dbReference>
<evidence type="ECO:0000256" key="3">
    <source>
        <dbReference type="ARBA" id="ARBA00022475"/>
    </source>
</evidence>
<dbReference type="EMBL" id="SLZY01000014">
    <property type="protein sequence ID" value="TCS70717.1"/>
    <property type="molecule type" value="Genomic_DNA"/>
</dbReference>
<reference evidence="19 20" key="1">
    <citation type="submission" date="2019-03" db="EMBL/GenBank/DDBJ databases">
        <title>Genomic Encyclopedia of Type Strains, Phase IV (KMG-IV): sequencing the most valuable type-strain genomes for metagenomic binning, comparative biology and taxonomic classification.</title>
        <authorList>
            <person name="Goeker M."/>
        </authorList>
    </citation>
    <scope>NUCLEOTIDE SEQUENCE [LARGE SCALE GENOMIC DNA]</scope>
    <source>
        <strain evidence="19 20">DSM 103923</strain>
    </source>
</reference>
<evidence type="ECO:0000256" key="12">
    <source>
        <dbReference type="ARBA" id="ARBA00025198"/>
    </source>
</evidence>
<dbReference type="HAMAP" id="MF_01398">
    <property type="entry name" value="ATP_synth_b_bprime"/>
    <property type="match status" value="1"/>
</dbReference>
<dbReference type="InterPro" id="IPR005864">
    <property type="entry name" value="ATP_synth_F0_bsu_bac"/>
</dbReference>
<keyword evidence="10 16" id="KW-0472">Membrane</keyword>
<protein>
    <recommendedName>
        <fullName evidence="16">ATP synthase subunit b</fullName>
    </recommendedName>
    <alternativeName>
        <fullName evidence="16">ATP synthase F(0) sector subunit b</fullName>
    </alternativeName>
    <alternativeName>
        <fullName evidence="16">ATPase subunit I</fullName>
    </alternativeName>
    <alternativeName>
        <fullName evidence="16">F-type ATPase subunit b</fullName>
        <shortName evidence="16">F-ATPase subunit b</shortName>
    </alternativeName>
</protein>
<dbReference type="GO" id="GO:0046961">
    <property type="term" value="F:proton-transporting ATPase activity, rotational mechanism"/>
    <property type="evidence" value="ECO:0007669"/>
    <property type="project" value="TreeGrafter"/>
</dbReference>
<dbReference type="InterPro" id="IPR028987">
    <property type="entry name" value="ATP_synth_B-like_membr_sf"/>
</dbReference>
<sequence>MNINMTLIGQSITFFLFVWFCMKFVWPPVVNALEARRKQIADGLAAADRGKHELELSAKRASENLHEAKQKAAEIIAQAEKRAAQLIDEAKETAKAEGDRMIAGAKSEIEQEIMRAREQLRGEVAALVVAGAEKILRREVDAKAHGDLLEAVKNEL</sequence>
<evidence type="ECO:0000256" key="4">
    <source>
        <dbReference type="ARBA" id="ARBA00022519"/>
    </source>
</evidence>
<proteinExistence type="inferred from homology"/>
<dbReference type="GO" id="GO:0012505">
    <property type="term" value="C:endomembrane system"/>
    <property type="evidence" value="ECO:0007669"/>
    <property type="project" value="UniProtKB-SubCell"/>
</dbReference>
<dbReference type="NCBIfam" id="TIGR01144">
    <property type="entry name" value="ATP_synt_b"/>
    <property type="match status" value="1"/>
</dbReference>
<dbReference type="GO" id="GO:0045259">
    <property type="term" value="C:proton-transporting ATP synthase complex"/>
    <property type="evidence" value="ECO:0007669"/>
    <property type="project" value="UniProtKB-KW"/>
</dbReference>
<evidence type="ECO:0000256" key="16">
    <source>
        <dbReference type="HAMAP-Rule" id="MF_01398"/>
    </source>
</evidence>
<keyword evidence="6 16" id="KW-0812">Transmembrane</keyword>
<evidence type="ECO:0000256" key="10">
    <source>
        <dbReference type="ARBA" id="ARBA00023136"/>
    </source>
</evidence>
<evidence type="ECO:0000256" key="13">
    <source>
        <dbReference type="ARBA" id="ARBA00025614"/>
    </source>
</evidence>
<dbReference type="Pfam" id="PF00430">
    <property type="entry name" value="ATP-synt_B"/>
    <property type="match status" value="1"/>
</dbReference>
<dbReference type="FunFam" id="1.20.5.620:FF:000001">
    <property type="entry name" value="ATP synthase subunit b"/>
    <property type="match status" value="1"/>
</dbReference>
<dbReference type="CDD" id="cd06503">
    <property type="entry name" value="ATP-synt_Fo_b"/>
    <property type="match status" value="1"/>
</dbReference>
<evidence type="ECO:0000256" key="17">
    <source>
        <dbReference type="RuleBase" id="RU003848"/>
    </source>
</evidence>
<comment type="subunit">
    <text evidence="16">F-type ATPases have 2 components, F(1) - the catalytic core - and F(0) - the membrane proton channel. F(1) has five subunits: alpha(3), beta(3), gamma(1), delta(1), epsilon(1). F(0) has three main subunits: a(1), b(2) and c(10-14). The alpha and beta chains form an alternating ring which encloses part of the gamma chain. F(1) is attached to F(0) by a central stalk formed by the gamma and epsilon chains, while a peripheral stalk is formed by the delta and b chains.</text>
</comment>
<organism evidence="19 20">
    <name type="scientific">Sulfuritortus calidifontis</name>
    <dbReference type="NCBI Taxonomy" id="1914471"/>
    <lineage>
        <taxon>Bacteria</taxon>
        <taxon>Pseudomonadati</taxon>
        <taxon>Pseudomonadota</taxon>
        <taxon>Betaproteobacteria</taxon>
        <taxon>Nitrosomonadales</taxon>
        <taxon>Thiobacillaceae</taxon>
        <taxon>Sulfuritortus</taxon>
    </lineage>
</organism>
<keyword evidence="9 16" id="KW-0406">Ion transport</keyword>
<dbReference type="GO" id="GO:0046933">
    <property type="term" value="F:proton-transporting ATP synthase activity, rotational mechanism"/>
    <property type="evidence" value="ECO:0007669"/>
    <property type="project" value="UniProtKB-UniRule"/>
</dbReference>
<keyword evidence="2 16" id="KW-0813">Transport</keyword>
<evidence type="ECO:0000256" key="5">
    <source>
        <dbReference type="ARBA" id="ARBA00022547"/>
    </source>
</evidence>
<evidence type="ECO:0000256" key="9">
    <source>
        <dbReference type="ARBA" id="ARBA00023065"/>
    </source>
</evidence>
<evidence type="ECO:0000256" key="7">
    <source>
        <dbReference type="ARBA" id="ARBA00022781"/>
    </source>
</evidence>
<comment type="caution">
    <text evidence="19">The sequence shown here is derived from an EMBL/GenBank/DDBJ whole genome shotgun (WGS) entry which is preliminary data.</text>
</comment>
<comment type="subcellular location">
    <subcellularLocation>
        <location evidence="16">Cell membrane</location>
        <topology evidence="16">Single-pass membrane protein</topology>
    </subcellularLocation>
    <subcellularLocation>
        <location evidence="15">Endomembrane system</location>
        <topology evidence="15">Single-pass membrane protein</topology>
    </subcellularLocation>
</comment>
<evidence type="ECO:0000313" key="19">
    <source>
        <dbReference type="EMBL" id="TCS70717.1"/>
    </source>
</evidence>
<keyword evidence="8 16" id="KW-1133">Transmembrane helix</keyword>
<comment type="subunit">
    <text evidence="14">F-type ATPases have 2 components, F(1) - the catalytic core - and F(0) - the membrane proton channel. F(1) has five subunits: alpha(3), beta(3), gamma(1), delta(1), epsilon(1). F(0) has four main subunits: a(1), b(2) and c(10-14). The alpha and beta chains form an alternating ring which encloses part of the gamma chain. F(1) is attached to F(0) by a central stalk formed by the gamma and epsilon chains, while a peripheral stalk is formed by the delta and b chains.</text>
</comment>
<accession>A0A4R3JTG6</accession>
<keyword evidence="7 16" id="KW-0375">Hydrogen ion transport</keyword>
<comment type="function">
    <text evidence="13">Component of the F(0) channel, it forms part of the peripheral stalk, linking F(1) to F(0). The b'-subunit is a diverged and duplicated form of b found in plants and photosynthetic bacteria.</text>
</comment>
<evidence type="ECO:0000256" key="11">
    <source>
        <dbReference type="ARBA" id="ARBA00023310"/>
    </source>
</evidence>
<name>A0A4R3JTG6_9PROT</name>
<feature type="coiled-coil region" evidence="18">
    <location>
        <begin position="51"/>
        <end position="126"/>
    </location>
</feature>
<dbReference type="AlphaFoldDB" id="A0A4R3JTG6"/>
<dbReference type="Gene3D" id="1.20.5.620">
    <property type="entry name" value="F1F0 ATP synthase subunit B, membrane domain"/>
    <property type="match status" value="1"/>
</dbReference>